<dbReference type="AlphaFoldDB" id="A0A2P2P972"/>
<dbReference type="EMBL" id="GGEC01070788">
    <property type="protein sequence ID" value="MBX51272.1"/>
    <property type="molecule type" value="Transcribed_RNA"/>
</dbReference>
<name>A0A2P2P972_RHIMU</name>
<protein>
    <submittedName>
        <fullName evidence="1">Uncharacterized protein</fullName>
    </submittedName>
</protein>
<accession>A0A2P2P972</accession>
<sequence>MDHYKGILSPALASRWLLFWV</sequence>
<organism evidence="1">
    <name type="scientific">Rhizophora mucronata</name>
    <name type="common">Asiatic mangrove</name>
    <dbReference type="NCBI Taxonomy" id="61149"/>
    <lineage>
        <taxon>Eukaryota</taxon>
        <taxon>Viridiplantae</taxon>
        <taxon>Streptophyta</taxon>
        <taxon>Embryophyta</taxon>
        <taxon>Tracheophyta</taxon>
        <taxon>Spermatophyta</taxon>
        <taxon>Magnoliopsida</taxon>
        <taxon>eudicotyledons</taxon>
        <taxon>Gunneridae</taxon>
        <taxon>Pentapetalae</taxon>
        <taxon>rosids</taxon>
        <taxon>fabids</taxon>
        <taxon>Malpighiales</taxon>
        <taxon>Rhizophoraceae</taxon>
        <taxon>Rhizophora</taxon>
    </lineage>
</organism>
<evidence type="ECO:0000313" key="1">
    <source>
        <dbReference type="EMBL" id="MBX51272.1"/>
    </source>
</evidence>
<proteinExistence type="predicted"/>
<reference evidence="1" key="1">
    <citation type="submission" date="2018-02" db="EMBL/GenBank/DDBJ databases">
        <title>Rhizophora mucronata_Transcriptome.</title>
        <authorList>
            <person name="Meera S.P."/>
            <person name="Sreeshan A."/>
            <person name="Augustine A."/>
        </authorList>
    </citation>
    <scope>NUCLEOTIDE SEQUENCE</scope>
    <source>
        <tissue evidence="1">Leaf</tissue>
    </source>
</reference>